<gene>
    <name evidence="1" type="ORF">BDQ12DRAFT_406437</name>
</gene>
<dbReference type="Proteomes" id="UP000308652">
    <property type="component" value="Unassembled WGS sequence"/>
</dbReference>
<dbReference type="EMBL" id="ML213645">
    <property type="protein sequence ID" value="TFK33579.1"/>
    <property type="molecule type" value="Genomic_DNA"/>
</dbReference>
<protein>
    <submittedName>
        <fullName evidence="1">Uncharacterized protein</fullName>
    </submittedName>
</protein>
<proteinExistence type="predicted"/>
<reference evidence="1 2" key="1">
    <citation type="journal article" date="2019" name="Nat. Ecol. Evol.">
        <title>Megaphylogeny resolves global patterns of mushroom evolution.</title>
        <authorList>
            <person name="Varga T."/>
            <person name="Krizsan K."/>
            <person name="Foldi C."/>
            <person name="Dima B."/>
            <person name="Sanchez-Garcia M."/>
            <person name="Sanchez-Ramirez S."/>
            <person name="Szollosi G.J."/>
            <person name="Szarkandi J.G."/>
            <person name="Papp V."/>
            <person name="Albert L."/>
            <person name="Andreopoulos W."/>
            <person name="Angelini C."/>
            <person name="Antonin V."/>
            <person name="Barry K.W."/>
            <person name="Bougher N.L."/>
            <person name="Buchanan P."/>
            <person name="Buyck B."/>
            <person name="Bense V."/>
            <person name="Catcheside P."/>
            <person name="Chovatia M."/>
            <person name="Cooper J."/>
            <person name="Damon W."/>
            <person name="Desjardin D."/>
            <person name="Finy P."/>
            <person name="Geml J."/>
            <person name="Haridas S."/>
            <person name="Hughes K."/>
            <person name="Justo A."/>
            <person name="Karasinski D."/>
            <person name="Kautmanova I."/>
            <person name="Kiss B."/>
            <person name="Kocsube S."/>
            <person name="Kotiranta H."/>
            <person name="LaButti K.M."/>
            <person name="Lechner B.E."/>
            <person name="Liimatainen K."/>
            <person name="Lipzen A."/>
            <person name="Lukacs Z."/>
            <person name="Mihaltcheva S."/>
            <person name="Morgado L.N."/>
            <person name="Niskanen T."/>
            <person name="Noordeloos M.E."/>
            <person name="Ohm R.A."/>
            <person name="Ortiz-Santana B."/>
            <person name="Ovrebo C."/>
            <person name="Racz N."/>
            <person name="Riley R."/>
            <person name="Savchenko A."/>
            <person name="Shiryaev A."/>
            <person name="Soop K."/>
            <person name="Spirin V."/>
            <person name="Szebenyi C."/>
            <person name="Tomsovsky M."/>
            <person name="Tulloss R.E."/>
            <person name="Uehling J."/>
            <person name="Grigoriev I.V."/>
            <person name="Vagvolgyi C."/>
            <person name="Papp T."/>
            <person name="Martin F.M."/>
            <person name="Miettinen O."/>
            <person name="Hibbett D.S."/>
            <person name="Nagy L.G."/>
        </authorList>
    </citation>
    <scope>NUCLEOTIDE SEQUENCE [LARGE SCALE GENOMIC DNA]</scope>
    <source>
        <strain evidence="1 2">CBS 166.37</strain>
    </source>
</reference>
<keyword evidence="2" id="KW-1185">Reference proteome</keyword>
<evidence type="ECO:0000313" key="1">
    <source>
        <dbReference type="EMBL" id="TFK33579.1"/>
    </source>
</evidence>
<organism evidence="1 2">
    <name type="scientific">Crucibulum laeve</name>
    <dbReference type="NCBI Taxonomy" id="68775"/>
    <lineage>
        <taxon>Eukaryota</taxon>
        <taxon>Fungi</taxon>
        <taxon>Dikarya</taxon>
        <taxon>Basidiomycota</taxon>
        <taxon>Agaricomycotina</taxon>
        <taxon>Agaricomycetes</taxon>
        <taxon>Agaricomycetidae</taxon>
        <taxon>Agaricales</taxon>
        <taxon>Agaricineae</taxon>
        <taxon>Nidulariaceae</taxon>
        <taxon>Crucibulum</taxon>
    </lineage>
</organism>
<accession>A0A5C3LKA0</accession>
<dbReference type="AlphaFoldDB" id="A0A5C3LKA0"/>
<name>A0A5C3LKA0_9AGAR</name>
<sequence length="192" mass="21732">MPPSTSMLWSVLTTSMHHHCPAITSASTSRLPVLRLLQVQVYTTRYIRMSLWTYMLPGQDLSKRLSVLIGPTSLATRTRIITCLIFLSSLTTTTIWNLAYENVYEQWRTMALLTCYLDGGVSERQEEEGYSKGFVNSLCSTHVSFVDACICVTIYGPCHYRIFILRLLEPRHSTRILLTLTVMCVGIPCRGA</sequence>
<evidence type="ECO:0000313" key="2">
    <source>
        <dbReference type="Proteomes" id="UP000308652"/>
    </source>
</evidence>